<dbReference type="Proteomes" id="UP001190926">
    <property type="component" value="Unassembled WGS sequence"/>
</dbReference>
<dbReference type="PANTHER" id="PTHR35358">
    <property type="entry name" value="OS06G0711100 PROTEIN"/>
    <property type="match status" value="1"/>
</dbReference>
<accession>A0AAD4P932</accession>
<evidence type="ECO:0000256" key="1">
    <source>
        <dbReference type="SAM" id="MobiDB-lite"/>
    </source>
</evidence>
<reference evidence="2 3" key="1">
    <citation type="journal article" date="2021" name="Nat. Commun.">
        <title>Incipient diploidization of the medicinal plant Perilla within 10,000 years.</title>
        <authorList>
            <person name="Zhang Y."/>
            <person name="Shen Q."/>
            <person name="Leng L."/>
            <person name="Zhang D."/>
            <person name="Chen S."/>
            <person name="Shi Y."/>
            <person name="Ning Z."/>
            <person name="Chen S."/>
        </authorList>
    </citation>
    <scope>NUCLEOTIDE SEQUENCE [LARGE SCALE GENOMIC DNA]</scope>
    <source>
        <strain evidence="3">cv. PC099</strain>
    </source>
</reference>
<name>A0AAD4P932_PERFH</name>
<feature type="compositionally biased region" description="Low complexity" evidence="1">
    <location>
        <begin position="1"/>
        <end position="18"/>
    </location>
</feature>
<dbReference type="EMBL" id="SDAM02000090">
    <property type="protein sequence ID" value="KAH6831504.1"/>
    <property type="molecule type" value="Genomic_DNA"/>
</dbReference>
<dbReference type="InterPro" id="IPR007942">
    <property type="entry name" value="PLipase-like"/>
</dbReference>
<feature type="region of interest" description="Disordered" evidence="1">
    <location>
        <begin position="1"/>
        <end position="20"/>
    </location>
</feature>
<evidence type="ECO:0000313" key="2">
    <source>
        <dbReference type="EMBL" id="KAH6831504.1"/>
    </source>
</evidence>
<dbReference type="Pfam" id="PF05278">
    <property type="entry name" value="PEARLI-4"/>
    <property type="match status" value="1"/>
</dbReference>
<gene>
    <name evidence="2" type="ORF">C2S53_010434</name>
</gene>
<sequence>MASDDASSNSEMNSSISHESVETIEAPAVGHQLCGLSGSSRWAVNNDTANSANIQIRDGPFIRDRKKGKEAVGVNYVKLSGQQLIGLKVKIWWPQDAKYHRGKIIDFIDEDSLHLVLYGNGAWEFVDLSEERWAWKLAKEKDSGAGPSNATLRSVGMDSSHNSKRKEMVRFLSENYLIPVYFVEVMTHGGKEKVVKTELNSAEDHEDQAIHHEAVLAASKVACACEKLVDVNRYQVKASLAPILQSIFAKYGDIARHCSFKHPNARNALLDVVCNVVQKIRSAEFGISSSELTWMISDISDAAGANLNVSWLQDFLEGINQVEEVGVNSPRLLELRATSNRLVKAARTDMEDRKQEFLQAEKRWKALNCLNEKFETDALKFLAAKQTWRRRVDELV</sequence>
<dbReference type="PANTHER" id="PTHR35358:SF18">
    <property type="entry name" value="PHOSPHOLIPASE-LIKE PROTEIN-RELATED"/>
    <property type="match status" value="1"/>
</dbReference>
<comment type="caution">
    <text evidence="2">The sequence shown here is derived from an EMBL/GenBank/DDBJ whole genome shotgun (WGS) entry which is preliminary data.</text>
</comment>
<protein>
    <submittedName>
        <fullName evidence="2">Uncharacterized protein</fullName>
    </submittedName>
</protein>
<dbReference type="CDD" id="cd20404">
    <property type="entry name" value="Tudor_Agenet_AtEML-like"/>
    <property type="match status" value="1"/>
</dbReference>
<organism evidence="2 3">
    <name type="scientific">Perilla frutescens var. hirtella</name>
    <name type="common">Perilla citriodora</name>
    <name type="synonym">Perilla setoyensis</name>
    <dbReference type="NCBI Taxonomy" id="608512"/>
    <lineage>
        <taxon>Eukaryota</taxon>
        <taxon>Viridiplantae</taxon>
        <taxon>Streptophyta</taxon>
        <taxon>Embryophyta</taxon>
        <taxon>Tracheophyta</taxon>
        <taxon>Spermatophyta</taxon>
        <taxon>Magnoliopsida</taxon>
        <taxon>eudicotyledons</taxon>
        <taxon>Gunneridae</taxon>
        <taxon>Pentapetalae</taxon>
        <taxon>asterids</taxon>
        <taxon>lamiids</taxon>
        <taxon>Lamiales</taxon>
        <taxon>Lamiaceae</taxon>
        <taxon>Nepetoideae</taxon>
        <taxon>Elsholtzieae</taxon>
        <taxon>Perilla</taxon>
    </lineage>
</organism>
<dbReference type="AlphaFoldDB" id="A0AAD4P932"/>
<keyword evidence="3" id="KW-1185">Reference proteome</keyword>
<proteinExistence type="predicted"/>
<evidence type="ECO:0000313" key="3">
    <source>
        <dbReference type="Proteomes" id="UP001190926"/>
    </source>
</evidence>